<sequence length="554" mass="63707">MSARRNSIDTVSIGSANSQTPLKDETKEVNIQRVGSESSTETVNLKNPFIDPKVAEYYQNLYDEVHYECRGAFDPSFEWTPEEERKVVWKLNFRVALTACLMFMGLQVDRGNLAQAVTDNMLTDLGMNTNNYNTGNTIFLVCFLAAEVPSQLISKALGPDVFVPFQICAWSIVAMSQAALKNKAGFYITRALIGALEGGFIADLVLWLSYFFTSKELPVRLSWFWTTLSLVQIFTSLLAFGILRIRANGMHGWQWLFLIEGLFTLLIGISSFFLMRPSATQTKSKWNPKGWFTDREEKIVVNRVLRDDPSKGTMHNRQGITPINLWRCFTDYHLWPIYAIGLVAYIGQQTLASYFGLINRSLGFSVFTTNLLTIPNAVIHIIFLLAITWFSERINQRALVCLIAPIYATPIMGVIRWWKGSGHNIWGTWVLNTLYMGQPYIHAICVSWISRNSNSVRNRSVCSALYNMFVQLGSIIGNNIYRDDDKPLYHRGNMQLFVITFILIPILLLAKFYYVYFNKRREQIWNNMTEEEKHEYRVTTNDQGNKRLDFRFDH</sequence>
<evidence type="ECO:0000256" key="2">
    <source>
        <dbReference type="ARBA" id="ARBA00022448"/>
    </source>
</evidence>
<comment type="subcellular location">
    <subcellularLocation>
        <location evidence="1">Membrane</location>
        <topology evidence="1">Multi-pass membrane protein</topology>
    </subcellularLocation>
</comment>
<dbReference type="Pfam" id="PF07690">
    <property type="entry name" value="MFS_1"/>
    <property type="match status" value="1"/>
</dbReference>
<keyword evidence="5 7" id="KW-0472">Membrane</keyword>
<dbReference type="InterPro" id="IPR036259">
    <property type="entry name" value="MFS_trans_sf"/>
</dbReference>
<dbReference type="InParanoid" id="A5E607"/>
<evidence type="ECO:0000256" key="4">
    <source>
        <dbReference type="ARBA" id="ARBA00022989"/>
    </source>
</evidence>
<dbReference type="VEuPathDB" id="FungiDB:LELG_05046"/>
<dbReference type="GO" id="GO:0016020">
    <property type="term" value="C:membrane"/>
    <property type="evidence" value="ECO:0007669"/>
    <property type="project" value="UniProtKB-SubCell"/>
</dbReference>
<feature type="transmembrane region" description="Helical" evidence="7">
    <location>
        <begin position="461"/>
        <end position="481"/>
    </location>
</feature>
<evidence type="ECO:0000313" key="9">
    <source>
        <dbReference type="Proteomes" id="UP000001996"/>
    </source>
</evidence>
<feature type="region of interest" description="Disordered" evidence="6">
    <location>
        <begin position="1"/>
        <end position="27"/>
    </location>
</feature>
<dbReference type="FunFam" id="1.20.1250.20:FF:000106">
    <property type="entry name" value="MFS transporter, putative"/>
    <property type="match status" value="1"/>
</dbReference>
<dbReference type="STRING" id="379508.A5E607"/>
<keyword evidence="3 7" id="KW-0812">Transmembrane</keyword>
<feature type="transmembrane region" description="Helical" evidence="7">
    <location>
        <begin position="371"/>
        <end position="391"/>
    </location>
</feature>
<reference evidence="8 9" key="1">
    <citation type="journal article" date="2009" name="Nature">
        <title>Evolution of pathogenicity and sexual reproduction in eight Candida genomes.</title>
        <authorList>
            <person name="Butler G."/>
            <person name="Rasmussen M.D."/>
            <person name="Lin M.F."/>
            <person name="Santos M.A."/>
            <person name="Sakthikumar S."/>
            <person name="Munro C.A."/>
            <person name="Rheinbay E."/>
            <person name="Grabherr M."/>
            <person name="Forche A."/>
            <person name="Reedy J.L."/>
            <person name="Agrafioti I."/>
            <person name="Arnaud M.B."/>
            <person name="Bates S."/>
            <person name="Brown A.J."/>
            <person name="Brunke S."/>
            <person name="Costanzo M.C."/>
            <person name="Fitzpatrick D.A."/>
            <person name="de Groot P.W."/>
            <person name="Harris D."/>
            <person name="Hoyer L.L."/>
            <person name="Hube B."/>
            <person name="Klis F.M."/>
            <person name="Kodira C."/>
            <person name="Lennard N."/>
            <person name="Logue M.E."/>
            <person name="Martin R."/>
            <person name="Neiman A.M."/>
            <person name="Nikolaou E."/>
            <person name="Quail M.A."/>
            <person name="Quinn J."/>
            <person name="Santos M.C."/>
            <person name="Schmitzberger F.F."/>
            <person name="Sherlock G."/>
            <person name="Shah P."/>
            <person name="Silverstein K.A."/>
            <person name="Skrzypek M.S."/>
            <person name="Soll D."/>
            <person name="Staggs R."/>
            <person name="Stansfield I."/>
            <person name="Stumpf M.P."/>
            <person name="Sudbery P.E."/>
            <person name="Srikantha T."/>
            <person name="Zeng Q."/>
            <person name="Berman J."/>
            <person name="Berriman M."/>
            <person name="Heitman J."/>
            <person name="Gow N.A."/>
            <person name="Lorenz M.C."/>
            <person name="Birren B.W."/>
            <person name="Kellis M."/>
            <person name="Cuomo C.A."/>
        </authorList>
    </citation>
    <scope>NUCLEOTIDE SEQUENCE [LARGE SCALE GENOMIC DNA]</scope>
    <source>
        <strain evidence="9">ATCC 11503 / BCRC 21390 / CBS 2605 / JCM 1781 / NBRC 1676 / NRRL YB-4239</strain>
    </source>
</reference>
<name>A5E607_LODEL</name>
<evidence type="ECO:0000256" key="7">
    <source>
        <dbReference type="SAM" id="Phobius"/>
    </source>
</evidence>
<dbReference type="KEGG" id="lel:PVL30_005184"/>
<dbReference type="eggNOG" id="KOG2533">
    <property type="taxonomic scope" value="Eukaryota"/>
</dbReference>
<organism evidence="8 9">
    <name type="scientific">Lodderomyces elongisporus (strain ATCC 11503 / CBS 2605 / JCM 1781 / NBRC 1676 / NRRL YB-4239)</name>
    <name type="common">Yeast</name>
    <name type="synonym">Saccharomyces elongisporus</name>
    <dbReference type="NCBI Taxonomy" id="379508"/>
    <lineage>
        <taxon>Eukaryota</taxon>
        <taxon>Fungi</taxon>
        <taxon>Dikarya</taxon>
        <taxon>Ascomycota</taxon>
        <taxon>Saccharomycotina</taxon>
        <taxon>Pichiomycetes</taxon>
        <taxon>Debaryomycetaceae</taxon>
        <taxon>Candida/Lodderomyces clade</taxon>
        <taxon>Lodderomyces</taxon>
    </lineage>
</organism>
<dbReference type="OMA" id="CTWACIM"/>
<keyword evidence="4 7" id="KW-1133">Transmembrane helix</keyword>
<evidence type="ECO:0000313" key="8">
    <source>
        <dbReference type="EMBL" id="EDK46865.1"/>
    </source>
</evidence>
<feature type="transmembrane region" description="Helical" evidence="7">
    <location>
        <begin position="255"/>
        <end position="275"/>
    </location>
</feature>
<dbReference type="FunFam" id="1.20.1250.20:FF:000247">
    <property type="entry name" value="MFS general substrate transporter"/>
    <property type="match status" value="1"/>
</dbReference>
<dbReference type="EMBL" id="CH981531">
    <property type="protein sequence ID" value="EDK46865.1"/>
    <property type="molecule type" value="Genomic_DNA"/>
</dbReference>
<dbReference type="Proteomes" id="UP000001996">
    <property type="component" value="Unassembled WGS sequence"/>
</dbReference>
<dbReference type="AlphaFoldDB" id="A5E607"/>
<keyword evidence="9" id="KW-1185">Reference proteome</keyword>
<feature type="transmembrane region" description="Helical" evidence="7">
    <location>
        <begin position="493"/>
        <end position="514"/>
    </location>
</feature>
<dbReference type="FunCoup" id="A5E607">
    <property type="interactions" value="64"/>
</dbReference>
<evidence type="ECO:0008006" key="10">
    <source>
        <dbReference type="Google" id="ProtNLM"/>
    </source>
</evidence>
<dbReference type="PANTHER" id="PTHR43791:SF29">
    <property type="entry name" value="MAJOR FACILITATOR SUPERFAMILY (MFS) PROFILE DOMAIN-CONTAINING PROTEIN"/>
    <property type="match status" value="1"/>
</dbReference>
<keyword evidence="2" id="KW-0813">Transport</keyword>
<dbReference type="PANTHER" id="PTHR43791">
    <property type="entry name" value="PERMEASE-RELATED"/>
    <property type="match status" value="1"/>
</dbReference>
<feature type="transmembrane region" description="Helical" evidence="7">
    <location>
        <begin position="430"/>
        <end position="449"/>
    </location>
</feature>
<accession>A5E607</accession>
<dbReference type="Gene3D" id="1.20.1250.20">
    <property type="entry name" value="MFS general substrate transporter like domains"/>
    <property type="match status" value="2"/>
</dbReference>
<evidence type="ECO:0000256" key="1">
    <source>
        <dbReference type="ARBA" id="ARBA00004141"/>
    </source>
</evidence>
<feature type="compositionally biased region" description="Polar residues" evidence="6">
    <location>
        <begin position="1"/>
        <end position="21"/>
    </location>
</feature>
<protein>
    <recommendedName>
        <fullName evidence="10">Allantoate permease</fullName>
    </recommendedName>
</protein>
<dbReference type="InterPro" id="IPR011701">
    <property type="entry name" value="MFS"/>
</dbReference>
<evidence type="ECO:0000256" key="3">
    <source>
        <dbReference type="ARBA" id="ARBA00022692"/>
    </source>
</evidence>
<evidence type="ECO:0000256" key="5">
    <source>
        <dbReference type="ARBA" id="ARBA00023136"/>
    </source>
</evidence>
<dbReference type="GeneID" id="5230789"/>
<gene>
    <name evidence="8" type="ORF">LELG_05046</name>
</gene>
<evidence type="ECO:0000256" key="6">
    <source>
        <dbReference type="SAM" id="MobiDB-lite"/>
    </source>
</evidence>
<dbReference type="HOGENOM" id="CLU_001265_2_2_1"/>
<feature type="transmembrane region" description="Helical" evidence="7">
    <location>
        <begin position="192"/>
        <end position="211"/>
    </location>
</feature>
<feature type="transmembrane region" description="Helical" evidence="7">
    <location>
        <begin position="223"/>
        <end position="243"/>
    </location>
</feature>
<feature type="transmembrane region" description="Helical" evidence="7">
    <location>
        <begin position="398"/>
        <end position="418"/>
    </location>
</feature>
<dbReference type="GO" id="GO:0022857">
    <property type="term" value="F:transmembrane transporter activity"/>
    <property type="evidence" value="ECO:0007669"/>
    <property type="project" value="InterPro"/>
</dbReference>
<proteinExistence type="predicted"/>
<dbReference type="OrthoDB" id="1935484at2759"/>
<dbReference type="SUPFAM" id="SSF103473">
    <property type="entry name" value="MFS general substrate transporter"/>
    <property type="match status" value="1"/>
</dbReference>